<name>A0AAD6XFP8_9AGAR</name>
<evidence type="ECO:0000313" key="2">
    <source>
        <dbReference type="EMBL" id="KAJ7046341.1"/>
    </source>
</evidence>
<gene>
    <name evidence="2" type="ORF">C8F04DRAFT_1248591</name>
</gene>
<feature type="region of interest" description="Disordered" evidence="1">
    <location>
        <begin position="33"/>
        <end position="73"/>
    </location>
</feature>
<reference evidence="2" key="1">
    <citation type="submission" date="2023-03" db="EMBL/GenBank/DDBJ databases">
        <title>Massive genome expansion in bonnet fungi (Mycena s.s.) driven by repeated elements and novel gene families across ecological guilds.</title>
        <authorList>
            <consortium name="Lawrence Berkeley National Laboratory"/>
            <person name="Harder C.B."/>
            <person name="Miyauchi S."/>
            <person name="Viragh M."/>
            <person name="Kuo A."/>
            <person name="Thoen E."/>
            <person name="Andreopoulos B."/>
            <person name="Lu D."/>
            <person name="Skrede I."/>
            <person name="Drula E."/>
            <person name="Henrissat B."/>
            <person name="Morin E."/>
            <person name="Kohler A."/>
            <person name="Barry K."/>
            <person name="LaButti K."/>
            <person name="Morin E."/>
            <person name="Salamov A."/>
            <person name="Lipzen A."/>
            <person name="Mereny Z."/>
            <person name="Hegedus B."/>
            <person name="Baldrian P."/>
            <person name="Stursova M."/>
            <person name="Weitz H."/>
            <person name="Taylor A."/>
            <person name="Grigoriev I.V."/>
            <person name="Nagy L.G."/>
            <person name="Martin F."/>
            <person name="Kauserud H."/>
        </authorList>
    </citation>
    <scope>NUCLEOTIDE SEQUENCE</scope>
    <source>
        <strain evidence="2">CBHHK200</strain>
    </source>
</reference>
<protein>
    <submittedName>
        <fullName evidence="2">Uncharacterized protein</fullName>
    </submittedName>
</protein>
<evidence type="ECO:0000256" key="1">
    <source>
        <dbReference type="SAM" id="MobiDB-lite"/>
    </source>
</evidence>
<feature type="region of interest" description="Disordered" evidence="1">
    <location>
        <begin position="110"/>
        <end position="133"/>
    </location>
</feature>
<feature type="compositionally biased region" description="Polar residues" evidence="1">
    <location>
        <begin position="110"/>
        <end position="132"/>
    </location>
</feature>
<evidence type="ECO:0000313" key="3">
    <source>
        <dbReference type="Proteomes" id="UP001218188"/>
    </source>
</evidence>
<sequence>MPANVISPLRSAAGELASELDCVRTGGECCPTTAPRPGPSHVAPASRPPDPHLLPNLATPSLDDPTPPFDDPTRPSAVCTYLRSPCPAAPGSHALCRQALTSRCAQPQSLPHAASSRSFPPQPASSLCSSHTPYRPSPRPTRCVTVHVDDTKSREDFNIVPVPLPPPPPRAAVAVEHGLWRVIRRVHRLFVSLCTAPRSRGISHSPTYPTQTTFARHPFALALPRAALLLPPSTSLIRRMQLLIPSCPISQVPPRDAQTSMSFSASYLDEYDRGS</sequence>
<dbReference type="Proteomes" id="UP001218188">
    <property type="component" value="Unassembled WGS sequence"/>
</dbReference>
<proteinExistence type="predicted"/>
<organism evidence="2 3">
    <name type="scientific">Mycena alexandri</name>
    <dbReference type="NCBI Taxonomy" id="1745969"/>
    <lineage>
        <taxon>Eukaryota</taxon>
        <taxon>Fungi</taxon>
        <taxon>Dikarya</taxon>
        <taxon>Basidiomycota</taxon>
        <taxon>Agaricomycotina</taxon>
        <taxon>Agaricomycetes</taxon>
        <taxon>Agaricomycetidae</taxon>
        <taxon>Agaricales</taxon>
        <taxon>Marasmiineae</taxon>
        <taxon>Mycenaceae</taxon>
        <taxon>Mycena</taxon>
    </lineage>
</organism>
<comment type="caution">
    <text evidence="2">The sequence shown here is derived from an EMBL/GenBank/DDBJ whole genome shotgun (WGS) entry which is preliminary data.</text>
</comment>
<keyword evidence="3" id="KW-1185">Reference proteome</keyword>
<dbReference type="AlphaFoldDB" id="A0AAD6XFP8"/>
<dbReference type="EMBL" id="JARJCM010000003">
    <property type="protein sequence ID" value="KAJ7046341.1"/>
    <property type="molecule type" value="Genomic_DNA"/>
</dbReference>
<accession>A0AAD6XFP8</accession>